<keyword evidence="1" id="KW-1133">Transmembrane helix</keyword>
<keyword evidence="1" id="KW-0472">Membrane</keyword>
<gene>
    <name evidence="2" type="ORF">ATANTOWER_032119</name>
</gene>
<protein>
    <recommendedName>
        <fullName evidence="4">Secreted protein</fullName>
    </recommendedName>
</protein>
<organism evidence="2 3">
    <name type="scientific">Ataeniobius toweri</name>
    <dbReference type="NCBI Taxonomy" id="208326"/>
    <lineage>
        <taxon>Eukaryota</taxon>
        <taxon>Metazoa</taxon>
        <taxon>Chordata</taxon>
        <taxon>Craniata</taxon>
        <taxon>Vertebrata</taxon>
        <taxon>Euteleostomi</taxon>
        <taxon>Actinopterygii</taxon>
        <taxon>Neopterygii</taxon>
        <taxon>Teleostei</taxon>
        <taxon>Neoteleostei</taxon>
        <taxon>Acanthomorphata</taxon>
        <taxon>Ovalentaria</taxon>
        <taxon>Atherinomorphae</taxon>
        <taxon>Cyprinodontiformes</taxon>
        <taxon>Goodeidae</taxon>
        <taxon>Ataeniobius</taxon>
    </lineage>
</organism>
<keyword evidence="3" id="KW-1185">Reference proteome</keyword>
<evidence type="ECO:0008006" key="4">
    <source>
        <dbReference type="Google" id="ProtNLM"/>
    </source>
</evidence>
<dbReference type="Proteomes" id="UP001345963">
    <property type="component" value="Unassembled WGS sequence"/>
</dbReference>
<name>A0ABU7ACB9_9TELE</name>
<evidence type="ECO:0000313" key="2">
    <source>
        <dbReference type="EMBL" id="MED6235714.1"/>
    </source>
</evidence>
<keyword evidence="1" id="KW-0812">Transmembrane</keyword>
<evidence type="ECO:0000256" key="1">
    <source>
        <dbReference type="SAM" id="Phobius"/>
    </source>
</evidence>
<feature type="transmembrane region" description="Helical" evidence="1">
    <location>
        <begin position="47"/>
        <end position="69"/>
    </location>
</feature>
<proteinExistence type="predicted"/>
<sequence>MCRTEDLQSCLSVFLKLWIIHHFWTLLHYTAQMDVKKREDSYSMHGFIFQTCCASVVGIVCTRSAVFALHTSVISHSAGNQKGGVIKGDALIVCRTHVHR</sequence>
<dbReference type="EMBL" id="JAHUTI010010765">
    <property type="protein sequence ID" value="MED6235714.1"/>
    <property type="molecule type" value="Genomic_DNA"/>
</dbReference>
<evidence type="ECO:0000313" key="3">
    <source>
        <dbReference type="Proteomes" id="UP001345963"/>
    </source>
</evidence>
<comment type="caution">
    <text evidence="2">The sequence shown here is derived from an EMBL/GenBank/DDBJ whole genome shotgun (WGS) entry which is preliminary data.</text>
</comment>
<feature type="transmembrane region" description="Helical" evidence="1">
    <location>
        <begin position="7"/>
        <end position="27"/>
    </location>
</feature>
<accession>A0ABU7ACB9</accession>
<reference evidence="2 3" key="1">
    <citation type="submission" date="2021-07" db="EMBL/GenBank/DDBJ databases">
        <authorList>
            <person name="Palmer J.M."/>
        </authorList>
    </citation>
    <scope>NUCLEOTIDE SEQUENCE [LARGE SCALE GENOMIC DNA]</scope>
    <source>
        <strain evidence="2 3">AT_MEX2019</strain>
        <tissue evidence="2">Muscle</tissue>
    </source>
</reference>